<comment type="caution">
    <text evidence="1">The sequence shown here is derived from an EMBL/GenBank/DDBJ whole genome shotgun (WGS) entry which is preliminary data.</text>
</comment>
<reference evidence="1" key="1">
    <citation type="submission" date="2022-07" db="EMBL/GenBank/DDBJ databases">
        <authorList>
            <person name="Macas J."/>
            <person name="Novak P."/>
            <person name="Neumann P."/>
        </authorList>
    </citation>
    <scope>NUCLEOTIDE SEQUENCE</scope>
</reference>
<organism evidence="1 2">
    <name type="scientific">Cuscuta europaea</name>
    <name type="common">European dodder</name>
    <dbReference type="NCBI Taxonomy" id="41803"/>
    <lineage>
        <taxon>Eukaryota</taxon>
        <taxon>Viridiplantae</taxon>
        <taxon>Streptophyta</taxon>
        <taxon>Embryophyta</taxon>
        <taxon>Tracheophyta</taxon>
        <taxon>Spermatophyta</taxon>
        <taxon>Magnoliopsida</taxon>
        <taxon>eudicotyledons</taxon>
        <taxon>Gunneridae</taxon>
        <taxon>Pentapetalae</taxon>
        <taxon>asterids</taxon>
        <taxon>lamiids</taxon>
        <taxon>Solanales</taxon>
        <taxon>Convolvulaceae</taxon>
        <taxon>Cuscuteae</taxon>
        <taxon>Cuscuta</taxon>
        <taxon>Cuscuta subgen. Cuscuta</taxon>
    </lineage>
</organism>
<sequence length="117" mass="12741">MGHDVCLTRSLQKGQLGVNPRLSQSVDRFLQITRDFNGSLLEGGLVACSGKPKAWSRSPSEFRGMACPTPTPFWNAASVLSMRVVGASDFHLICPLIFCVCLMYDMRPSVCSSASKL</sequence>
<accession>A0A9P1EP32</accession>
<proteinExistence type="predicted"/>
<evidence type="ECO:0000313" key="1">
    <source>
        <dbReference type="EMBL" id="CAH9119604.1"/>
    </source>
</evidence>
<dbReference type="AlphaFoldDB" id="A0A9P1EP32"/>
<keyword evidence="2" id="KW-1185">Reference proteome</keyword>
<gene>
    <name evidence="1" type="ORF">CEURO_LOCUS22380</name>
</gene>
<name>A0A9P1EP32_CUSEU</name>
<dbReference type="EMBL" id="CAMAPE010000080">
    <property type="protein sequence ID" value="CAH9119604.1"/>
    <property type="molecule type" value="Genomic_DNA"/>
</dbReference>
<dbReference type="Proteomes" id="UP001152484">
    <property type="component" value="Unassembled WGS sequence"/>
</dbReference>
<dbReference type="OrthoDB" id="1326805at2759"/>
<evidence type="ECO:0000313" key="2">
    <source>
        <dbReference type="Proteomes" id="UP001152484"/>
    </source>
</evidence>
<protein>
    <submittedName>
        <fullName evidence="1">Uncharacterized protein</fullName>
    </submittedName>
</protein>